<dbReference type="EMBL" id="AEJC01000236">
    <property type="protein sequence ID" value="EKX66201.1"/>
    <property type="molecule type" value="Genomic_DNA"/>
</dbReference>
<evidence type="ECO:0000313" key="2">
    <source>
        <dbReference type="Proteomes" id="UP000010411"/>
    </source>
</evidence>
<dbReference type="InterPro" id="IPR026496">
    <property type="entry name" value="GRASP_targ"/>
</dbReference>
<dbReference type="Proteomes" id="UP000010411">
    <property type="component" value="Unassembled WGS sequence"/>
</dbReference>
<evidence type="ECO:0000313" key="1">
    <source>
        <dbReference type="EMBL" id="EKX66201.1"/>
    </source>
</evidence>
<dbReference type="InterPro" id="IPR025744">
    <property type="entry name" value="Rbsml_synth_pep_Strp"/>
</dbReference>
<organism evidence="1 2">
    <name type="scientific">Streptomyces ipomoeae 91-03</name>
    <dbReference type="NCBI Taxonomy" id="698759"/>
    <lineage>
        <taxon>Bacteria</taxon>
        <taxon>Bacillati</taxon>
        <taxon>Actinomycetota</taxon>
        <taxon>Actinomycetes</taxon>
        <taxon>Kitasatosporales</taxon>
        <taxon>Streptomycetaceae</taxon>
        <taxon>Streptomyces</taxon>
    </lineage>
</organism>
<gene>
    <name evidence="1" type="ORF">STRIP9103_00652</name>
</gene>
<reference evidence="1 2" key="1">
    <citation type="submission" date="2012-11" db="EMBL/GenBank/DDBJ databases">
        <authorList>
            <person name="Huguet-Tapia J.C."/>
            <person name="Durkin A.S."/>
            <person name="Pettis G.S."/>
            <person name="Badger J.H."/>
        </authorList>
    </citation>
    <scope>NUCLEOTIDE SEQUENCE [LARGE SCALE GENOMIC DNA]</scope>
    <source>
        <strain evidence="1 2">91-03</strain>
    </source>
</reference>
<evidence type="ECO:0008006" key="3">
    <source>
        <dbReference type="Google" id="ProtNLM"/>
    </source>
</evidence>
<accession>L1KZE8</accession>
<dbReference type="PATRIC" id="fig|698759.3.peg.3195"/>
<comment type="caution">
    <text evidence="1">The sequence shown here is derived from an EMBL/GenBank/DDBJ whole genome shotgun (WGS) entry which is preliminary data.</text>
</comment>
<dbReference type="Pfam" id="PF14404">
    <property type="entry name" value="Strep_pep"/>
    <property type="match status" value="1"/>
</dbReference>
<protein>
    <recommendedName>
        <fullName evidence="3">ATP-grasp target RiPP</fullName>
    </recommendedName>
</protein>
<dbReference type="NCBIfam" id="TIGR04186">
    <property type="entry name" value="GRASP_targ"/>
    <property type="match status" value="1"/>
</dbReference>
<dbReference type="AlphaFoldDB" id="L1KZE8"/>
<sequence length="49" mass="5374">MEFSAPYTYDSRLQLNVLADGRIAAHDQALMRELGATTSTAGSKTHFDD</sequence>
<proteinExistence type="predicted"/>
<name>L1KZE8_9ACTN</name>
<keyword evidence="2" id="KW-1185">Reference proteome</keyword>